<name>A0A8K0NVI3_LADFU</name>
<proteinExistence type="predicted"/>
<dbReference type="EMBL" id="KZ308161">
    <property type="protein sequence ID" value="KAG8223476.1"/>
    <property type="molecule type" value="Genomic_DNA"/>
</dbReference>
<comment type="caution">
    <text evidence="1">The sequence shown here is derived from an EMBL/GenBank/DDBJ whole genome shotgun (WGS) entry which is preliminary data.</text>
</comment>
<evidence type="ECO:0000313" key="2">
    <source>
        <dbReference type="Proteomes" id="UP000792457"/>
    </source>
</evidence>
<sequence length="90" mass="9420">MDSNIIKGKKTLNGLCEPKIVCISDDEVALQKEEDICIEGQDSAVSGRGAETYVFITQEDGSSCLVPTVAIVEGLHDGTAVMNNVGSACS</sequence>
<dbReference type="AlphaFoldDB" id="A0A8K0NVI3"/>
<keyword evidence="2" id="KW-1185">Reference proteome</keyword>
<reference evidence="1" key="2">
    <citation type="submission" date="2017-10" db="EMBL/GenBank/DDBJ databases">
        <title>Ladona fulva Genome sequencing and assembly.</title>
        <authorList>
            <person name="Murali S."/>
            <person name="Richards S."/>
            <person name="Bandaranaike D."/>
            <person name="Bellair M."/>
            <person name="Blankenburg K."/>
            <person name="Chao H."/>
            <person name="Dinh H."/>
            <person name="Doddapaneni H."/>
            <person name="Dugan-Rocha S."/>
            <person name="Elkadiri S."/>
            <person name="Gnanaolivu R."/>
            <person name="Hernandez B."/>
            <person name="Skinner E."/>
            <person name="Javaid M."/>
            <person name="Lee S."/>
            <person name="Li M."/>
            <person name="Ming W."/>
            <person name="Munidasa M."/>
            <person name="Muniz J."/>
            <person name="Nguyen L."/>
            <person name="Hughes D."/>
            <person name="Osuji N."/>
            <person name="Pu L.-L."/>
            <person name="Puazo M."/>
            <person name="Qu C."/>
            <person name="Quiroz J."/>
            <person name="Raj R."/>
            <person name="Weissenberger G."/>
            <person name="Xin Y."/>
            <person name="Zou X."/>
            <person name="Han Y."/>
            <person name="Worley K."/>
            <person name="Muzny D."/>
            <person name="Gibbs R."/>
        </authorList>
    </citation>
    <scope>NUCLEOTIDE SEQUENCE</scope>
    <source>
        <strain evidence="1">Sampled in the wild</strain>
    </source>
</reference>
<dbReference type="Proteomes" id="UP000792457">
    <property type="component" value="Unassembled WGS sequence"/>
</dbReference>
<organism evidence="1 2">
    <name type="scientific">Ladona fulva</name>
    <name type="common">Scarce chaser dragonfly</name>
    <name type="synonym">Libellula fulva</name>
    <dbReference type="NCBI Taxonomy" id="123851"/>
    <lineage>
        <taxon>Eukaryota</taxon>
        <taxon>Metazoa</taxon>
        <taxon>Ecdysozoa</taxon>
        <taxon>Arthropoda</taxon>
        <taxon>Hexapoda</taxon>
        <taxon>Insecta</taxon>
        <taxon>Pterygota</taxon>
        <taxon>Palaeoptera</taxon>
        <taxon>Odonata</taxon>
        <taxon>Epiprocta</taxon>
        <taxon>Anisoptera</taxon>
        <taxon>Libelluloidea</taxon>
        <taxon>Libellulidae</taxon>
        <taxon>Ladona</taxon>
    </lineage>
</organism>
<evidence type="ECO:0000313" key="1">
    <source>
        <dbReference type="EMBL" id="KAG8223476.1"/>
    </source>
</evidence>
<accession>A0A8K0NVI3</accession>
<gene>
    <name evidence="1" type="ORF">J437_LFUL001970</name>
</gene>
<reference evidence="1" key="1">
    <citation type="submission" date="2013-04" db="EMBL/GenBank/DDBJ databases">
        <authorList>
            <person name="Qu J."/>
            <person name="Murali S.C."/>
            <person name="Bandaranaike D."/>
            <person name="Bellair M."/>
            <person name="Blankenburg K."/>
            <person name="Chao H."/>
            <person name="Dinh H."/>
            <person name="Doddapaneni H."/>
            <person name="Downs B."/>
            <person name="Dugan-Rocha S."/>
            <person name="Elkadiri S."/>
            <person name="Gnanaolivu R.D."/>
            <person name="Hernandez B."/>
            <person name="Javaid M."/>
            <person name="Jayaseelan J.C."/>
            <person name="Lee S."/>
            <person name="Li M."/>
            <person name="Ming W."/>
            <person name="Munidasa M."/>
            <person name="Muniz J."/>
            <person name="Nguyen L."/>
            <person name="Ongeri F."/>
            <person name="Osuji N."/>
            <person name="Pu L.-L."/>
            <person name="Puazo M."/>
            <person name="Qu C."/>
            <person name="Quiroz J."/>
            <person name="Raj R."/>
            <person name="Weissenberger G."/>
            <person name="Xin Y."/>
            <person name="Zou X."/>
            <person name="Han Y."/>
            <person name="Richards S."/>
            <person name="Worley K."/>
            <person name="Muzny D."/>
            <person name="Gibbs R."/>
        </authorList>
    </citation>
    <scope>NUCLEOTIDE SEQUENCE</scope>
    <source>
        <strain evidence="1">Sampled in the wild</strain>
    </source>
</reference>
<protein>
    <submittedName>
        <fullName evidence="1">Uncharacterized protein</fullName>
    </submittedName>
</protein>